<evidence type="ECO:0000259" key="2">
    <source>
        <dbReference type="Pfam" id="PF13439"/>
    </source>
</evidence>
<evidence type="ECO:0000313" key="3">
    <source>
        <dbReference type="EMBL" id="CAB4923282.1"/>
    </source>
</evidence>
<organism evidence="3">
    <name type="scientific">freshwater metagenome</name>
    <dbReference type="NCBI Taxonomy" id="449393"/>
    <lineage>
        <taxon>unclassified sequences</taxon>
        <taxon>metagenomes</taxon>
        <taxon>ecological metagenomes</taxon>
    </lineage>
</organism>
<dbReference type="PANTHER" id="PTHR46401">
    <property type="entry name" value="GLYCOSYLTRANSFERASE WBBK-RELATED"/>
    <property type="match status" value="1"/>
</dbReference>
<reference evidence="3" key="1">
    <citation type="submission" date="2020-05" db="EMBL/GenBank/DDBJ databases">
        <authorList>
            <person name="Chiriac C."/>
            <person name="Salcher M."/>
            <person name="Ghai R."/>
            <person name="Kavagutti S V."/>
        </authorList>
    </citation>
    <scope>NUCLEOTIDE SEQUENCE</scope>
</reference>
<dbReference type="PANTHER" id="PTHR46401:SF2">
    <property type="entry name" value="GLYCOSYLTRANSFERASE WBBK-RELATED"/>
    <property type="match status" value="1"/>
</dbReference>
<keyword evidence="1" id="KW-0808">Transferase</keyword>
<dbReference type="Pfam" id="PF13439">
    <property type="entry name" value="Glyco_transf_4"/>
    <property type="match status" value="1"/>
</dbReference>
<feature type="domain" description="Glycosyltransferase subfamily 4-like N-terminal" evidence="2">
    <location>
        <begin position="41"/>
        <end position="156"/>
    </location>
</feature>
<dbReference type="EMBL" id="CAFBMX010000003">
    <property type="protein sequence ID" value="CAB4923282.1"/>
    <property type="molecule type" value="Genomic_DNA"/>
</dbReference>
<dbReference type="InterPro" id="IPR028098">
    <property type="entry name" value="Glyco_trans_4-like_N"/>
</dbReference>
<dbReference type="CDD" id="cd03809">
    <property type="entry name" value="GT4_MtfB-like"/>
    <property type="match status" value="1"/>
</dbReference>
<sequence>MPQVLFNARAAARPELGGVERWARELEQRLPLLDADRYAVSRPPRALAHRAGHLWEQAVLPLDAARRRTPLILSPANLAPVAWRANVVVIHDAAALRDPSWYSQAYARWQRRVLPRIAQGALAVIVPSAFSRDEVVELLGAQPGRVHVVPGGVDPRFTPQADAARAAHALGLARPYILTVASRTARKNLAALDGLASRLAPDGIDVVLAGGGRPQFREDGGAAARVRALGHVDDALLPGLYAGARAFVLPSRHEGFGLTAVEAMASGVPTLVSAAGALPETCGDGAHYVHATDAESLERGVSAALAVAGLAARGVARAATFTWDRTAREVDAVVSAALAARRRRGPAAG</sequence>
<dbReference type="SUPFAM" id="SSF53756">
    <property type="entry name" value="UDP-Glycosyltransferase/glycogen phosphorylase"/>
    <property type="match status" value="1"/>
</dbReference>
<dbReference type="Pfam" id="PF13692">
    <property type="entry name" value="Glyco_trans_1_4"/>
    <property type="match status" value="1"/>
</dbReference>
<name>A0A6J7HUA3_9ZZZZ</name>
<dbReference type="Gene3D" id="3.40.50.2000">
    <property type="entry name" value="Glycogen Phosphorylase B"/>
    <property type="match status" value="2"/>
</dbReference>
<dbReference type="GO" id="GO:0016757">
    <property type="term" value="F:glycosyltransferase activity"/>
    <property type="evidence" value="ECO:0007669"/>
    <property type="project" value="TreeGrafter"/>
</dbReference>
<proteinExistence type="predicted"/>
<accession>A0A6J7HUA3</accession>
<protein>
    <submittedName>
        <fullName evidence="3">Unannotated protein</fullName>
    </submittedName>
</protein>
<gene>
    <name evidence="3" type="ORF">UFOPK3674_00679</name>
</gene>
<dbReference type="AlphaFoldDB" id="A0A6J7HUA3"/>
<evidence type="ECO:0000256" key="1">
    <source>
        <dbReference type="ARBA" id="ARBA00022679"/>
    </source>
</evidence>
<dbReference type="GO" id="GO:0009103">
    <property type="term" value="P:lipopolysaccharide biosynthetic process"/>
    <property type="evidence" value="ECO:0007669"/>
    <property type="project" value="TreeGrafter"/>
</dbReference>